<feature type="compositionally biased region" description="Pro residues" evidence="6">
    <location>
        <begin position="103"/>
        <end position="116"/>
    </location>
</feature>
<evidence type="ECO:0000256" key="1">
    <source>
        <dbReference type="ARBA" id="ARBA00004201"/>
    </source>
</evidence>
<reference evidence="9" key="1">
    <citation type="submission" date="2013-12" db="EMBL/GenBank/DDBJ databases">
        <title>The Genome Sequence of Aphanomyces invadans NJM9701.</title>
        <authorList>
            <consortium name="The Broad Institute Genomics Platform"/>
            <person name="Russ C."/>
            <person name="Tyler B."/>
            <person name="van West P."/>
            <person name="Dieguez-Uribeondo J."/>
            <person name="Young S.K."/>
            <person name="Zeng Q."/>
            <person name="Gargeya S."/>
            <person name="Fitzgerald M."/>
            <person name="Abouelleil A."/>
            <person name="Alvarado L."/>
            <person name="Chapman S.B."/>
            <person name="Gainer-Dewar J."/>
            <person name="Goldberg J."/>
            <person name="Griggs A."/>
            <person name="Gujja S."/>
            <person name="Hansen M."/>
            <person name="Howarth C."/>
            <person name="Imamovic A."/>
            <person name="Ireland A."/>
            <person name="Larimer J."/>
            <person name="McCowan C."/>
            <person name="Murphy C."/>
            <person name="Pearson M."/>
            <person name="Poon T.W."/>
            <person name="Priest M."/>
            <person name="Roberts A."/>
            <person name="Saif S."/>
            <person name="Shea T."/>
            <person name="Sykes S."/>
            <person name="Wortman J."/>
            <person name="Nusbaum C."/>
            <person name="Birren B."/>
        </authorList>
    </citation>
    <scope>NUCLEOTIDE SEQUENCE [LARGE SCALE GENOMIC DNA]</scope>
    <source>
        <strain evidence="9">NJM9701</strain>
    </source>
</reference>
<feature type="compositionally biased region" description="Pro residues" evidence="6">
    <location>
        <begin position="75"/>
        <end position="86"/>
    </location>
</feature>
<evidence type="ECO:0000259" key="8">
    <source>
        <dbReference type="Pfam" id="PF24106"/>
    </source>
</evidence>
<name>A0A024U3F9_9STRA</name>
<evidence type="ECO:0000256" key="5">
    <source>
        <dbReference type="ARBA" id="ARBA00022737"/>
    </source>
</evidence>
<feature type="domain" description="EDC4-like protein pdc1 beta-propeller" evidence="8">
    <location>
        <begin position="228"/>
        <end position="394"/>
    </location>
</feature>
<keyword evidence="5" id="KW-0677">Repeat</keyword>
<evidence type="ECO:0000256" key="6">
    <source>
        <dbReference type="SAM" id="MobiDB-lite"/>
    </source>
</evidence>
<feature type="region of interest" description="Disordered" evidence="6">
    <location>
        <begin position="1"/>
        <end position="200"/>
    </location>
</feature>
<feature type="region of interest" description="Disordered" evidence="6">
    <location>
        <begin position="553"/>
        <end position="597"/>
    </location>
</feature>
<dbReference type="InterPro" id="IPR015943">
    <property type="entry name" value="WD40/YVTN_repeat-like_dom_sf"/>
</dbReference>
<feature type="compositionally biased region" description="Pro residues" evidence="6">
    <location>
        <begin position="57"/>
        <end position="66"/>
    </location>
</feature>
<feature type="compositionally biased region" description="Pro residues" evidence="6">
    <location>
        <begin position="28"/>
        <end position="41"/>
    </location>
</feature>
<dbReference type="OrthoDB" id="21128at2759"/>
<dbReference type="RefSeq" id="XP_008869924.1">
    <property type="nucleotide sequence ID" value="XM_008871702.1"/>
</dbReference>
<dbReference type="eggNOG" id="KOG1916">
    <property type="taxonomic scope" value="Eukaryota"/>
</dbReference>
<dbReference type="SUPFAM" id="SSF50978">
    <property type="entry name" value="WD40 repeat-like"/>
    <property type="match status" value="1"/>
</dbReference>
<organism evidence="9">
    <name type="scientific">Aphanomyces invadans</name>
    <dbReference type="NCBI Taxonomy" id="157072"/>
    <lineage>
        <taxon>Eukaryota</taxon>
        <taxon>Sar</taxon>
        <taxon>Stramenopiles</taxon>
        <taxon>Oomycota</taxon>
        <taxon>Saprolegniomycetes</taxon>
        <taxon>Saprolegniales</taxon>
        <taxon>Verrucalvaceae</taxon>
        <taxon>Aphanomyces</taxon>
    </lineage>
</organism>
<dbReference type="AlphaFoldDB" id="A0A024U3F9"/>
<evidence type="ECO:0000259" key="7">
    <source>
        <dbReference type="Pfam" id="PF21289"/>
    </source>
</evidence>
<dbReference type="STRING" id="157072.A0A024U3F9"/>
<dbReference type="Pfam" id="PF24106">
    <property type="entry name" value="Beta-prop_EDC4L"/>
    <property type="match status" value="1"/>
</dbReference>
<feature type="compositionally biased region" description="Low complexity" evidence="6">
    <location>
        <begin position="13"/>
        <end position="27"/>
    </location>
</feature>
<evidence type="ECO:0000256" key="3">
    <source>
        <dbReference type="ARBA" id="ARBA00022490"/>
    </source>
</evidence>
<keyword evidence="4" id="KW-0853">WD repeat</keyword>
<evidence type="ECO:0000313" key="9">
    <source>
        <dbReference type="EMBL" id="ETW00926.1"/>
    </source>
</evidence>
<dbReference type="InterPro" id="IPR055393">
    <property type="entry name" value="Beta-prop_EDC4L"/>
</dbReference>
<feature type="compositionally biased region" description="Pro residues" evidence="6">
    <location>
        <begin position="553"/>
        <end position="567"/>
    </location>
</feature>
<dbReference type="InterPro" id="IPR045152">
    <property type="entry name" value="EDC4-like"/>
</dbReference>
<feature type="region of interest" description="Disordered" evidence="6">
    <location>
        <begin position="610"/>
        <end position="632"/>
    </location>
</feature>
<comment type="subcellular location">
    <subcellularLocation>
        <location evidence="1">Cytoplasm</location>
        <location evidence="1">P-body</location>
    </subcellularLocation>
</comment>
<dbReference type="InterPro" id="IPR036322">
    <property type="entry name" value="WD40_repeat_dom_sf"/>
</dbReference>
<dbReference type="GO" id="GO:0031087">
    <property type="term" value="P:deadenylation-independent decapping of nuclear-transcribed mRNA"/>
    <property type="evidence" value="ECO:0007669"/>
    <property type="project" value="InterPro"/>
</dbReference>
<sequence length="1071" mass="115644">MDNTSRRAPSPTPSVASSNGSSSHVAHAPPPPNVPNYPPHPYHPHHHQQQQHVPMYHHPPPLPPPQHLQQHHLPPHQPLMHPPHLPPSSHMLSQLFPNLALQQPPPGRTPPGPFPGPRSSGYPTGEPELTSASEPQHHIPSSSSSSHPHSLPIPTLHRPVSAGGATMPPPPIPPLRSASISSPGVVRPGSRLVGHTPVYDPKLDPDTRSLEVTPITLYVSERASDIGSLISVNEHYISYPIRNGLIRVINQSSVNRILLRKHEQHAVTELAFFNATTDLLLSAGTDNYIVVWRLAEDMYASKPMSREIVRTLPVRAQRVKWHPVDSTKIAIAQDASVFVIDLTTPNGADDPFDLRGSSVGCNQSKSVIHDVVFTPDGQHVVTAGADGLVHVYQVGSFGRGEEADYVRGFNPLNSAPLNSLNFLPHAAQLSLVIGGQGNTVLSMWSSPVDEPQALQTVRINSTHAHEVVVDATHEFIYVADRSLATLLVFHIRPPQPRGGSATLDHVTEFSLAFPILSMTVMNKPHDDAMQLYCIQTQAIQRYHVPSTTVYIAPPPTLAPSPQQPPARPLHHPQSPSSHPAASSSSGSSHPLPSQYDTLGQSVGALTAEDDDTKYEQSAAESPRALVNLPPSPETELDISITVNDFNGSDEGLSSMLATDGGGGSVGGRSTSSTNGDNEDHRDMDAMITQTQLHRHGNNPAGNSSPRSVSSLPMPPPIPTAEHASSPTSVSNHEGFLDDSGLGDSGNGSAAILAQLRRLELQQRGHHDQMKDQYAAFAAQVSVQLDKTVRKHLQGVVVPAIGRIVLHTMENSVLKPIQKAVEDALAANGAPASTHSQDVRDAFRDTFQSHIIPSFQAATQRMFEQIQDTFVKGTRAKIIESNGNLTEFQTQLEQLTHTLGQVSQQLATLPALVGANGATDGAASLADEPDNATHVFEQQCHAIQALLDNHQYEEGFQLALGAENVALVRHACQHVEPTAVLGKRPSSLSQMIVLCLVQQLGSDVLNLEHLALHLQWLRESLLVMNPKDPAIAPFVQSVMHELKATLGQIPDDARDSQYTLVHHILNSMLSFA</sequence>
<feature type="domain" description="Enhancer of mRNA-decapping protein 4 C-terminal" evidence="7">
    <location>
        <begin position="942"/>
        <end position="1047"/>
    </location>
</feature>
<proteinExistence type="inferred from homology"/>
<evidence type="ECO:0000256" key="4">
    <source>
        <dbReference type="ARBA" id="ARBA00022574"/>
    </source>
</evidence>
<dbReference type="SMART" id="SM00320">
    <property type="entry name" value="WD40"/>
    <property type="match status" value="3"/>
</dbReference>
<dbReference type="Gene3D" id="2.130.10.10">
    <property type="entry name" value="YVTN repeat-like/Quinoprotein amine dehydrogenase"/>
    <property type="match status" value="1"/>
</dbReference>
<dbReference type="Pfam" id="PF21289">
    <property type="entry name" value="EDC4_C"/>
    <property type="match status" value="1"/>
</dbReference>
<gene>
    <name evidence="9" type="ORF">H310_06582</name>
</gene>
<dbReference type="InterPro" id="IPR044938">
    <property type="entry name" value="EDC4_C_sf"/>
</dbReference>
<dbReference type="VEuPathDB" id="FungiDB:H310_06582"/>
<feature type="compositionally biased region" description="Polar residues" evidence="6">
    <location>
        <begin position="722"/>
        <end position="731"/>
    </location>
</feature>
<feature type="compositionally biased region" description="Polar residues" evidence="6">
    <location>
        <begin position="699"/>
        <end position="710"/>
    </location>
</feature>
<comment type="similarity">
    <text evidence="2">Belongs to the WD repeat EDC4 family.</text>
</comment>
<feature type="region of interest" description="Disordered" evidence="6">
    <location>
        <begin position="693"/>
        <end position="742"/>
    </location>
</feature>
<evidence type="ECO:0000256" key="2">
    <source>
        <dbReference type="ARBA" id="ARBA00009639"/>
    </source>
</evidence>
<dbReference type="GeneID" id="20083632"/>
<dbReference type="EMBL" id="KI913963">
    <property type="protein sequence ID" value="ETW00926.1"/>
    <property type="molecule type" value="Genomic_DNA"/>
</dbReference>
<dbReference type="PANTHER" id="PTHR15598">
    <property type="entry name" value="ENHANCER OF MRNA-DECAPPING PROTEIN 4"/>
    <property type="match status" value="1"/>
</dbReference>
<feature type="compositionally biased region" description="Low complexity" evidence="6">
    <location>
        <begin position="138"/>
        <end position="154"/>
    </location>
</feature>
<dbReference type="Gene3D" id="1.10.220.100">
    <property type="entry name" value="conserved c-terminal region of ge- 1"/>
    <property type="match status" value="1"/>
</dbReference>
<keyword evidence="3" id="KW-0963">Cytoplasm</keyword>
<feature type="compositionally biased region" description="Low complexity" evidence="6">
    <location>
        <begin position="571"/>
        <end position="594"/>
    </location>
</feature>
<feature type="region of interest" description="Disordered" evidence="6">
    <location>
        <begin position="651"/>
        <end position="680"/>
    </location>
</feature>
<accession>A0A024U3F9</accession>
<dbReference type="GO" id="GO:0000932">
    <property type="term" value="C:P-body"/>
    <property type="evidence" value="ECO:0007669"/>
    <property type="project" value="UniProtKB-SubCell"/>
</dbReference>
<dbReference type="InterPro" id="IPR049404">
    <property type="entry name" value="EDC4_C"/>
</dbReference>
<dbReference type="InterPro" id="IPR001680">
    <property type="entry name" value="WD40_rpt"/>
</dbReference>
<dbReference type="PANTHER" id="PTHR15598:SF5">
    <property type="entry name" value="ENHANCER OF MRNA-DECAPPING PROTEIN 4"/>
    <property type="match status" value="1"/>
</dbReference>
<protein>
    <submittedName>
        <fullName evidence="9">Uncharacterized protein</fullName>
    </submittedName>
</protein>